<dbReference type="PANTHER" id="PTHR11049:SF5">
    <property type="entry name" value="ACYL-COA THIOESTER HYDROLASE YCIA"/>
    <property type="match status" value="1"/>
</dbReference>
<dbReference type="PANTHER" id="PTHR11049">
    <property type="entry name" value="ACYL COENZYME A THIOESTER HYDROLASE"/>
    <property type="match status" value="1"/>
</dbReference>
<dbReference type="InterPro" id="IPR040170">
    <property type="entry name" value="Cytosol_ACT"/>
</dbReference>
<dbReference type="SUPFAM" id="SSF54637">
    <property type="entry name" value="Thioesterase/thiol ester dehydrase-isomerase"/>
    <property type="match status" value="1"/>
</dbReference>
<accession>A0A077B150</accession>
<dbReference type="GO" id="GO:0005829">
    <property type="term" value="C:cytosol"/>
    <property type="evidence" value="ECO:0007669"/>
    <property type="project" value="TreeGrafter"/>
</dbReference>
<name>A0A077B150_9PROT</name>
<dbReference type="STRING" id="91604.ID47_08005"/>
<evidence type="ECO:0000256" key="3">
    <source>
        <dbReference type="PROSITE-ProRule" id="PRU01106"/>
    </source>
</evidence>
<dbReference type="KEGG" id="paca:ID47_08005"/>
<dbReference type="InterPro" id="IPR029069">
    <property type="entry name" value="HotDog_dom_sf"/>
</dbReference>
<dbReference type="OrthoDB" id="9801856at2"/>
<dbReference type="HOGENOM" id="CLU_050164_2_0_5"/>
<dbReference type="AlphaFoldDB" id="A0A077B150"/>
<dbReference type="Gene3D" id="3.10.129.10">
    <property type="entry name" value="Hotdog Thioesterase"/>
    <property type="match status" value="1"/>
</dbReference>
<dbReference type="GO" id="GO:0006637">
    <property type="term" value="P:acyl-CoA metabolic process"/>
    <property type="evidence" value="ECO:0007669"/>
    <property type="project" value="TreeGrafter"/>
</dbReference>
<keyword evidence="2 3" id="KW-0378">Hydrolase</keyword>
<organism evidence="5 6">
    <name type="scientific">Candidatus Odyssella acanthamoebae</name>
    <dbReference type="NCBI Taxonomy" id="91604"/>
    <lineage>
        <taxon>Bacteria</taxon>
        <taxon>Pseudomonadati</taxon>
        <taxon>Pseudomonadota</taxon>
        <taxon>Alphaproteobacteria</taxon>
        <taxon>Holosporales</taxon>
        <taxon>Candidatus Paracaedibacteraceae</taxon>
        <taxon>Candidatus Odyssella</taxon>
    </lineage>
</organism>
<dbReference type="InterPro" id="IPR033120">
    <property type="entry name" value="HOTDOG_ACOT"/>
</dbReference>
<proteinExistence type="inferred from homology"/>
<dbReference type="Pfam" id="PF03061">
    <property type="entry name" value="4HBT"/>
    <property type="match status" value="1"/>
</dbReference>
<sequence>MAKKELVIKVVAMPRDINPDGDMFGGWILSQMDLAAYLHVRKHTRARVVTVAIDNIVFHHPVFIGDCLICYAITEKIGRTSITVKIDVIVERKEGHAQQQVTEGRFTFVAIGEDKKPVPLING</sequence>
<dbReference type="GO" id="GO:0009062">
    <property type="term" value="P:fatty acid catabolic process"/>
    <property type="evidence" value="ECO:0007669"/>
    <property type="project" value="TreeGrafter"/>
</dbReference>
<reference evidence="5 6" key="1">
    <citation type="submission" date="2014-07" db="EMBL/GenBank/DDBJ databases">
        <title>Comparative genomic insights into amoeba endosymbionts belonging to the families of Holosporaceae and Candidatus Midichloriaceae within Rickettsiales.</title>
        <authorList>
            <person name="Wang Z."/>
            <person name="Wu M."/>
        </authorList>
    </citation>
    <scope>NUCLEOTIDE SEQUENCE [LARGE SCALE GENOMIC DNA]</scope>
    <source>
        <strain evidence="5">PRA3</strain>
    </source>
</reference>
<dbReference type="Proteomes" id="UP000028926">
    <property type="component" value="Chromosome"/>
</dbReference>
<keyword evidence="6" id="KW-1185">Reference proteome</keyword>
<dbReference type="eggNOG" id="COG1607">
    <property type="taxonomic scope" value="Bacteria"/>
</dbReference>
<dbReference type="RefSeq" id="WP_051908754.1">
    <property type="nucleotide sequence ID" value="NZ_CP008941.1"/>
</dbReference>
<evidence type="ECO:0000256" key="2">
    <source>
        <dbReference type="ARBA" id="ARBA00022801"/>
    </source>
</evidence>
<protein>
    <recommendedName>
        <fullName evidence="4">HotDog ACOT-type domain-containing protein</fullName>
    </recommendedName>
</protein>
<dbReference type="EMBL" id="CP008941">
    <property type="protein sequence ID" value="AIK96675.1"/>
    <property type="molecule type" value="Genomic_DNA"/>
</dbReference>
<evidence type="ECO:0000259" key="4">
    <source>
        <dbReference type="PROSITE" id="PS51770"/>
    </source>
</evidence>
<dbReference type="CDD" id="cd03442">
    <property type="entry name" value="BFIT_BACH"/>
    <property type="match status" value="1"/>
</dbReference>
<evidence type="ECO:0000313" key="5">
    <source>
        <dbReference type="EMBL" id="AIK96675.1"/>
    </source>
</evidence>
<evidence type="ECO:0000313" key="6">
    <source>
        <dbReference type="Proteomes" id="UP000028926"/>
    </source>
</evidence>
<dbReference type="GO" id="GO:0052816">
    <property type="term" value="F:long-chain fatty acyl-CoA hydrolase activity"/>
    <property type="evidence" value="ECO:0007669"/>
    <property type="project" value="TreeGrafter"/>
</dbReference>
<feature type="domain" description="HotDog ACOT-type" evidence="4">
    <location>
        <begin position="2"/>
        <end position="114"/>
    </location>
</feature>
<gene>
    <name evidence="5" type="ORF">ID47_08005</name>
</gene>
<dbReference type="PROSITE" id="PS51770">
    <property type="entry name" value="HOTDOG_ACOT"/>
    <property type="match status" value="1"/>
</dbReference>
<comment type="similarity">
    <text evidence="1">Belongs to the acyl coenzyme A hydrolase family.</text>
</comment>
<evidence type="ECO:0000256" key="1">
    <source>
        <dbReference type="ARBA" id="ARBA00010458"/>
    </source>
</evidence>
<dbReference type="InterPro" id="IPR006683">
    <property type="entry name" value="Thioestr_dom"/>
</dbReference>